<keyword evidence="4" id="KW-1185">Reference proteome</keyword>
<name>A0AAW3TC24_9MICO</name>
<evidence type="ECO:0000313" key="4">
    <source>
        <dbReference type="Proteomes" id="UP000573001"/>
    </source>
</evidence>
<keyword evidence="1" id="KW-1133">Transmembrane helix</keyword>
<reference evidence="3 4" key="1">
    <citation type="submission" date="2020-05" db="EMBL/GenBank/DDBJ databases">
        <title>Genome Sequencing of Type Strains.</title>
        <authorList>
            <person name="Lemaire J.F."/>
            <person name="Inderbitzin P."/>
            <person name="Gregorio O.A."/>
            <person name="Collins S.B."/>
            <person name="Wespe N."/>
            <person name="Knight-Connoni V."/>
        </authorList>
    </citation>
    <scope>NUCLEOTIDE SEQUENCE [LARGE SCALE GENOMIC DNA]</scope>
    <source>
        <strain evidence="3 4">ATCC 19096</strain>
    </source>
</reference>
<organism evidence="2 5">
    <name type="scientific">Curtobacterium pusillum</name>
    <dbReference type="NCBI Taxonomy" id="69373"/>
    <lineage>
        <taxon>Bacteria</taxon>
        <taxon>Bacillati</taxon>
        <taxon>Actinomycetota</taxon>
        <taxon>Actinomycetes</taxon>
        <taxon>Micrococcales</taxon>
        <taxon>Microbacteriaceae</taxon>
        <taxon>Curtobacterium</taxon>
    </lineage>
</organism>
<comment type="caution">
    <text evidence="2">The sequence shown here is derived from an EMBL/GenBank/DDBJ whole genome shotgun (WGS) entry which is preliminary data.</text>
</comment>
<dbReference type="Proteomes" id="UP000590225">
    <property type="component" value="Unassembled WGS sequence"/>
</dbReference>
<reference evidence="2 5" key="2">
    <citation type="submission" date="2020-07" db="EMBL/GenBank/DDBJ databases">
        <title>Above-ground endophytic microbial communities from plants in different locations in the United States.</title>
        <authorList>
            <person name="Frank C."/>
        </authorList>
    </citation>
    <scope>NUCLEOTIDE SEQUENCE [LARGE SCALE GENOMIC DNA]</scope>
    <source>
        <strain evidence="2 5">WPL5_2</strain>
    </source>
</reference>
<dbReference type="AlphaFoldDB" id="A0AAW3TC24"/>
<evidence type="ECO:0000313" key="2">
    <source>
        <dbReference type="EMBL" id="MBA8992080.1"/>
    </source>
</evidence>
<dbReference type="EMBL" id="JABMCE010000028">
    <property type="protein sequence ID" value="NUU12341.1"/>
    <property type="molecule type" value="Genomic_DNA"/>
</dbReference>
<sequence>MLTTETVIEMAANSGANAPTLIACVLFVWTVSSHKRTKRVVKILNAIARVFNRRK</sequence>
<keyword evidence="1" id="KW-0812">Transmembrane</keyword>
<dbReference type="Proteomes" id="UP000573001">
    <property type="component" value="Unassembled WGS sequence"/>
</dbReference>
<evidence type="ECO:0000256" key="1">
    <source>
        <dbReference type="SAM" id="Phobius"/>
    </source>
</evidence>
<gene>
    <name evidence="2" type="ORF">FHW23_003368</name>
    <name evidence="3" type="ORF">HP507_00540</name>
</gene>
<dbReference type="RefSeq" id="WP_175349937.1">
    <property type="nucleotide sequence ID" value="NZ_BAAAWQ010000001.1"/>
</dbReference>
<evidence type="ECO:0000313" key="5">
    <source>
        <dbReference type="Proteomes" id="UP000590225"/>
    </source>
</evidence>
<keyword evidence="1" id="KW-0472">Membrane</keyword>
<protein>
    <submittedName>
        <fullName evidence="2">Uncharacterized protein</fullName>
    </submittedName>
</protein>
<accession>A0AAW3TC24</accession>
<proteinExistence type="predicted"/>
<evidence type="ECO:0000313" key="3">
    <source>
        <dbReference type="EMBL" id="NUU12341.1"/>
    </source>
</evidence>
<dbReference type="EMBL" id="JACGXP010000007">
    <property type="protein sequence ID" value="MBA8992080.1"/>
    <property type="molecule type" value="Genomic_DNA"/>
</dbReference>
<feature type="transmembrane region" description="Helical" evidence="1">
    <location>
        <begin position="12"/>
        <end position="32"/>
    </location>
</feature>